<accession>A0A7R9IJS0</accession>
<gene>
    <name evidence="1" type="ORF">TTEB3V08_LOCUS7627</name>
</gene>
<protein>
    <submittedName>
        <fullName evidence="1">Uncharacterized protein</fullName>
    </submittedName>
</protein>
<reference evidence="1" key="1">
    <citation type="submission" date="2020-11" db="EMBL/GenBank/DDBJ databases">
        <authorList>
            <person name="Tran Van P."/>
        </authorList>
    </citation>
    <scope>NUCLEOTIDE SEQUENCE</scope>
</reference>
<dbReference type="AlphaFoldDB" id="A0A7R9IJS0"/>
<dbReference type="EMBL" id="OE003050">
    <property type="protein sequence ID" value="CAD7459678.1"/>
    <property type="molecule type" value="Genomic_DNA"/>
</dbReference>
<sequence>MPLKRCPYLFQNENQGVNAKTRKDAEKSKGLYAHREKVIIEQLPVKHCMEDMATSISSILSPRTRWVYPASSRNLNGSPLHIFAGPTDKNTGADEHHTHDNAIVQLLLNLTWPSVPTLLKSLLNQTNGACIKISLRTVFGVLSQTTKDGEIELLCPLIHRRGKPVCCSTQFTEQCPDHSITGTRTECGTVVWQAGSVQEGKLVMVSHWSRSPDCGWGTAGTSPLSPESAAAYLVRSPPRPCPCCVRTPAGVATASPAGSGPLRHRLSSVVSDETGVRRCDAPRGSCASGATGRCHAACAAELEALQPRLLA</sequence>
<proteinExistence type="predicted"/>
<name>A0A7R9IJS0_9NEOP</name>
<organism evidence="1">
    <name type="scientific">Timema tahoe</name>
    <dbReference type="NCBI Taxonomy" id="61484"/>
    <lineage>
        <taxon>Eukaryota</taxon>
        <taxon>Metazoa</taxon>
        <taxon>Ecdysozoa</taxon>
        <taxon>Arthropoda</taxon>
        <taxon>Hexapoda</taxon>
        <taxon>Insecta</taxon>
        <taxon>Pterygota</taxon>
        <taxon>Neoptera</taxon>
        <taxon>Polyneoptera</taxon>
        <taxon>Phasmatodea</taxon>
        <taxon>Timematodea</taxon>
        <taxon>Timematoidea</taxon>
        <taxon>Timematidae</taxon>
        <taxon>Timema</taxon>
    </lineage>
</organism>
<evidence type="ECO:0000313" key="1">
    <source>
        <dbReference type="EMBL" id="CAD7459678.1"/>
    </source>
</evidence>